<dbReference type="InterPro" id="IPR053164">
    <property type="entry name" value="IS1016-like_transposase"/>
</dbReference>
<evidence type="ECO:0000313" key="3">
    <source>
        <dbReference type="Proteomes" id="UP001161391"/>
    </source>
</evidence>
<comment type="caution">
    <text evidence="2">The sequence shown here is derived from an EMBL/GenBank/DDBJ whole genome shotgun (WGS) entry which is preliminary data.</text>
</comment>
<organism evidence="2 3">
    <name type="scientific">Algimonas ampicilliniresistens</name>
    <dbReference type="NCBI Taxonomy" id="1298735"/>
    <lineage>
        <taxon>Bacteria</taxon>
        <taxon>Pseudomonadati</taxon>
        <taxon>Pseudomonadota</taxon>
        <taxon>Alphaproteobacteria</taxon>
        <taxon>Maricaulales</taxon>
        <taxon>Robiginitomaculaceae</taxon>
        <taxon>Algimonas</taxon>
    </lineage>
</organism>
<feature type="domain" description="ISXO2-like transposase" evidence="1">
    <location>
        <begin position="135"/>
        <end position="281"/>
    </location>
</feature>
<evidence type="ECO:0000313" key="2">
    <source>
        <dbReference type="EMBL" id="GLQ22752.1"/>
    </source>
</evidence>
<dbReference type="SMART" id="SM01126">
    <property type="entry name" value="DDE_Tnp_IS1595"/>
    <property type="match status" value="1"/>
</dbReference>
<keyword evidence="3" id="KW-1185">Reference proteome</keyword>
<reference evidence="2" key="2">
    <citation type="submission" date="2023-01" db="EMBL/GenBank/DDBJ databases">
        <title>Draft genome sequence of Algimonas ampicilliniresistens strain NBRC 108219.</title>
        <authorList>
            <person name="Sun Q."/>
            <person name="Mori K."/>
        </authorList>
    </citation>
    <scope>NUCLEOTIDE SEQUENCE</scope>
    <source>
        <strain evidence="2">NBRC 108219</strain>
    </source>
</reference>
<gene>
    <name evidence="2" type="ORF">GCM10007853_06260</name>
</gene>
<accession>A0ABQ5V6P9</accession>
<dbReference type="Pfam" id="PF12760">
    <property type="entry name" value="Zn_ribbon_IS1595"/>
    <property type="match status" value="1"/>
</dbReference>
<dbReference type="PANTHER" id="PTHR47163:SF2">
    <property type="entry name" value="SI:DKEY-17M8.2"/>
    <property type="match status" value="1"/>
</dbReference>
<dbReference type="PANTHER" id="PTHR47163">
    <property type="entry name" value="DDE_TNP_IS1595 DOMAIN-CONTAINING PROTEIN"/>
    <property type="match status" value="1"/>
</dbReference>
<proteinExistence type="predicted"/>
<reference evidence="2" key="1">
    <citation type="journal article" date="2014" name="Int. J. Syst. Evol. Microbiol.">
        <title>Complete genome of a new Firmicutes species belonging to the dominant human colonic microbiota ('Ruminococcus bicirculans') reveals two chromosomes and a selective capacity to utilize plant glucans.</title>
        <authorList>
            <consortium name="NISC Comparative Sequencing Program"/>
            <person name="Wegmann U."/>
            <person name="Louis P."/>
            <person name="Goesmann A."/>
            <person name="Henrissat B."/>
            <person name="Duncan S.H."/>
            <person name="Flint H.J."/>
        </authorList>
    </citation>
    <scope>NUCLEOTIDE SEQUENCE</scope>
    <source>
        <strain evidence="2">NBRC 108219</strain>
    </source>
</reference>
<name>A0ABQ5V6P9_9PROT</name>
<evidence type="ECO:0000259" key="1">
    <source>
        <dbReference type="SMART" id="SM01126"/>
    </source>
</evidence>
<dbReference type="EMBL" id="BSNK01000001">
    <property type="protein sequence ID" value="GLQ22752.1"/>
    <property type="molecule type" value="Genomic_DNA"/>
</dbReference>
<dbReference type="InterPro" id="IPR024442">
    <property type="entry name" value="Transposase_Zn_ribbon"/>
</dbReference>
<protein>
    <submittedName>
        <fullName evidence="2">DDE transposase</fullName>
    </submittedName>
</protein>
<sequence length="309" mass="35315">MTKGAQQFDSLFDMMEAFPTEQHAIDHLRALRWGSDDEGAYCPHCGSTRVMHFSDNKTHKCSDCRKRFSIKVGTIFEDSKISLRKWFMAIWLLTSHKKGIASTQLAKDIKVTQKTAWFMLHRLRHATETKSFQAPLKGTVETDETYVGGKSANRHARQRGVGVPKPPKSTVVGMIERGGEARAMHIPNPSRRNLHNAVRENVDTSARFITDGNNSYQGLGDTYEHHIVRHHAGEYVLDGDVHTNSIESMWAILKRQIIGIHHHVSPKHLQQYVNEVTWRFNRREEGEGDRVNSFLSRTEGRLTYKELTA</sequence>
<dbReference type="RefSeq" id="WP_284387446.1">
    <property type="nucleotide sequence ID" value="NZ_BSNK01000001.1"/>
</dbReference>
<dbReference type="NCBIfam" id="NF033547">
    <property type="entry name" value="transpos_IS1595"/>
    <property type="match status" value="1"/>
</dbReference>
<dbReference type="Pfam" id="PF12762">
    <property type="entry name" value="DDE_Tnp_IS1595"/>
    <property type="match status" value="1"/>
</dbReference>
<dbReference type="InterPro" id="IPR024445">
    <property type="entry name" value="Tnp_ISXO2-like"/>
</dbReference>
<dbReference type="Proteomes" id="UP001161391">
    <property type="component" value="Unassembled WGS sequence"/>
</dbReference>